<dbReference type="EMBL" id="JBJKBG010000005">
    <property type="protein sequence ID" value="KAL3739271.1"/>
    <property type="molecule type" value="Genomic_DNA"/>
</dbReference>
<name>A0ABD3KQ50_EUCGL</name>
<sequence length="406" mass="44892">MSSSSPSYLSSRPSAAHRRTQPPRVAAAAAAPAAALHRDAAMDPAPTPLPFLRFVAFVVIVCLGILQFLPATHVRHPADPHRNWIPIESFMNESYSVSPLGKSGASGGQNSEVVTSNSEEDGMLHVVSWMECLDLRLLAVLANSTLTSSRNPDLIYFHFFIPGGSEDKRSFYKLKVLFPNSHLEIHGQEKIQELIRNAMFPLEPNYKELAPFAIPMIFQSLTKFVYFSSDLVVKGRAEDLISLDLQKHGIAAAEDCSKRLTDYVNPEVLDAIQRSDARPWVSDTPYEKNACVPNLSVLSIDARNLRKDFLRAVSWWTTVLNLNKSAGENNPALFLTLYHNYTKLSSSWLSVGNEALPESIANKTVIPYDGPKKLCSALGAGATLQPERGDLWKRYLPPTSSQMLGQ</sequence>
<evidence type="ECO:0000256" key="7">
    <source>
        <dbReference type="ARBA" id="ARBA00022968"/>
    </source>
</evidence>
<organism evidence="11 12">
    <name type="scientific">Eucalyptus globulus</name>
    <name type="common">Tasmanian blue gum</name>
    <dbReference type="NCBI Taxonomy" id="34317"/>
    <lineage>
        <taxon>Eukaryota</taxon>
        <taxon>Viridiplantae</taxon>
        <taxon>Streptophyta</taxon>
        <taxon>Embryophyta</taxon>
        <taxon>Tracheophyta</taxon>
        <taxon>Spermatophyta</taxon>
        <taxon>Magnoliopsida</taxon>
        <taxon>eudicotyledons</taxon>
        <taxon>Gunneridae</taxon>
        <taxon>Pentapetalae</taxon>
        <taxon>rosids</taxon>
        <taxon>malvids</taxon>
        <taxon>Myrtales</taxon>
        <taxon>Myrtaceae</taxon>
        <taxon>Myrtoideae</taxon>
        <taxon>Eucalypteae</taxon>
        <taxon>Eucalyptus</taxon>
    </lineage>
</organism>
<evidence type="ECO:0000256" key="3">
    <source>
        <dbReference type="ARBA" id="ARBA00006351"/>
    </source>
</evidence>
<evidence type="ECO:0000256" key="2">
    <source>
        <dbReference type="ARBA" id="ARBA00004877"/>
    </source>
</evidence>
<dbReference type="Pfam" id="PF01501">
    <property type="entry name" value="Glyco_transf_8"/>
    <property type="match status" value="1"/>
</dbReference>
<comment type="similarity">
    <text evidence="3 8">Belongs to the glycosyltransferase 8 family.</text>
</comment>
<evidence type="ECO:0000256" key="5">
    <source>
        <dbReference type="ARBA" id="ARBA00022679"/>
    </source>
</evidence>
<dbReference type="Proteomes" id="UP001634007">
    <property type="component" value="Unassembled WGS sequence"/>
</dbReference>
<keyword evidence="4" id="KW-0328">Glycosyltransferase</keyword>
<evidence type="ECO:0000256" key="1">
    <source>
        <dbReference type="ARBA" id="ARBA00004606"/>
    </source>
</evidence>
<keyword evidence="10" id="KW-0472">Membrane</keyword>
<proteinExistence type="inferred from homology"/>
<feature type="transmembrane region" description="Helical" evidence="10">
    <location>
        <begin position="51"/>
        <end position="69"/>
    </location>
</feature>
<keyword evidence="10" id="KW-0812">Transmembrane</keyword>
<evidence type="ECO:0000256" key="6">
    <source>
        <dbReference type="ARBA" id="ARBA00022723"/>
    </source>
</evidence>
<dbReference type="PANTHER" id="PTHR13778">
    <property type="entry name" value="GLYCOSYLTRANSFERASE 8 DOMAIN-CONTAINING PROTEIN"/>
    <property type="match status" value="1"/>
</dbReference>
<accession>A0ABD3KQ50</accession>
<dbReference type="InterPro" id="IPR002495">
    <property type="entry name" value="Glyco_trans_8"/>
</dbReference>
<reference evidence="11 12" key="1">
    <citation type="submission" date="2024-11" db="EMBL/GenBank/DDBJ databases">
        <title>Chromosome-level genome assembly of Eucalyptus globulus Labill. provides insights into its genome evolution.</title>
        <authorList>
            <person name="Li X."/>
        </authorList>
    </citation>
    <scope>NUCLEOTIDE SEQUENCE [LARGE SCALE GENOMIC DNA]</scope>
    <source>
        <strain evidence="11">CL2024</strain>
        <tissue evidence="11">Fresh tender leaves</tissue>
    </source>
</reference>
<keyword evidence="5" id="KW-0808">Transferase</keyword>
<dbReference type="Gene3D" id="3.90.550.10">
    <property type="entry name" value="Spore Coat Polysaccharide Biosynthesis Protein SpsA, Chain A"/>
    <property type="match status" value="1"/>
</dbReference>
<keyword evidence="12" id="KW-1185">Reference proteome</keyword>
<comment type="subcellular location">
    <subcellularLocation>
        <location evidence="1">Membrane</location>
        <topology evidence="1">Single-pass type II membrane protein</topology>
    </subcellularLocation>
</comment>
<dbReference type="InterPro" id="IPR050748">
    <property type="entry name" value="Glycosyltrans_8_dom-fam"/>
</dbReference>
<dbReference type="GO" id="GO:0016757">
    <property type="term" value="F:glycosyltransferase activity"/>
    <property type="evidence" value="ECO:0007669"/>
    <property type="project" value="UniProtKB-KW"/>
</dbReference>
<evidence type="ECO:0000313" key="12">
    <source>
        <dbReference type="Proteomes" id="UP001634007"/>
    </source>
</evidence>
<keyword evidence="7" id="KW-0735">Signal-anchor</keyword>
<dbReference type="GO" id="GO:0046872">
    <property type="term" value="F:metal ion binding"/>
    <property type="evidence" value="ECO:0007669"/>
    <property type="project" value="UniProtKB-KW"/>
</dbReference>
<dbReference type="PANTHER" id="PTHR13778:SF47">
    <property type="entry name" value="LIPOPOLYSACCHARIDE 1,3-GALACTOSYLTRANSFERASE"/>
    <property type="match status" value="1"/>
</dbReference>
<feature type="compositionally biased region" description="Low complexity" evidence="9">
    <location>
        <begin position="1"/>
        <end position="14"/>
    </location>
</feature>
<evidence type="ECO:0000256" key="10">
    <source>
        <dbReference type="SAM" id="Phobius"/>
    </source>
</evidence>
<evidence type="ECO:0000313" key="11">
    <source>
        <dbReference type="EMBL" id="KAL3739271.1"/>
    </source>
</evidence>
<dbReference type="EC" id="2.4.1.-" evidence="8"/>
<evidence type="ECO:0000256" key="8">
    <source>
        <dbReference type="RuleBase" id="RU362027"/>
    </source>
</evidence>
<dbReference type="GO" id="GO:0016020">
    <property type="term" value="C:membrane"/>
    <property type="evidence" value="ECO:0007669"/>
    <property type="project" value="UniProtKB-SubCell"/>
</dbReference>
<comment type="caution">
    <text evidence="11">The sequence shown here is derived from an EMBL/GenBank/DDBJ whole genome shotgun (WGS) entry which is preliminary data.</text>
</comment>
<dbReference type="SUPFAM" id="SSF53448">
    <property type="entry name" value="Nucleotide-diphospho-sugar transferases"/>
    <property type="match status" value="1"/>
</dbReference>
<evidence type="ECO:0000256" key="9">
    <source>
        <dbReference type="SAM" id="MobiDB-lite"/>
    </source>
</evidence>
<dbReference type="InterPro" id="IPR029044">
    <property type="entry name" value="Nucleotide-diphossugar_trans"/>
</dbReference>
<keyword evidence="6" id="KW-0479">Metal-binding</keyword>
<keyword evidence="10" id="KW-1133">Transmembrane helix</keyword>
<dbReference type="AlphaFoldDB" id="A0ABD3KQ50"/>
<evidence type="ECO:0000256" key="4">
    <source>
        <dbReference type="ARBA" id="ARBA00022676"/>
    </source>
</evidence>
<feature type="region of interest" description="Disordered" evidence="9">
    <location>
        <begin position="1"/>
        <end position="30"/>
    </location>
</feature>
<protein>
    <recommendedName>
        <fullName evidence="8">Hexosyltransferase</fullName>
        <ecNumber evidence="8">2.4.1.-</ecNumber>
    </recommendedName>
</protein>
<gene>
    <name evidence="11" type="ORF">ACJRO7_020645</name>
</gene>
<comment type="pathway">
    <text evidence="2">Glycan metabolism; pectin biosynthesis.</text>
</comment>